<accession>A0A1Q9CZX0</accession>
<evidence type="ECO:0000256" key="1">
    <source>
        <dbReference type="SAM" id="MobiDB-lite"/>
    </source>
</evidence>
<dbReference type="AlphaFoldDB" id="A0A1Q9CZX0"/>
<proteinExistence type="predicted"/>
<dbReference type="Proteomes" id="UP000186817">
    <property type="component" value="Unassembled WGS sequence"/>
</dbReference>
<comment type="caution">
    <text evidence="2">The sequence shown here is derived from an EMBL/GenBank/DDBJ whole genome shotgun (WGS) entry which is preliminary data.</text>
</comment>
<feature type="region of interest" description="Disordered" evidence="1">
    <location>
        <begin position="305"/>
        <end position="412"/>
    </location>
</feature>
<dbReference type="OrthoDB" id="418496at2759"/>
<evidence type="ECO:0000313" key="2">
    <source>
        <dbReference type="EMBL" id="OLP88450.1"/>
    </source>
</evidence>
<keyword evidence="3" id="KW-1185">Reference proteome</keyword>
<sequence length="466" mass="50988">MFLEPCPIGIYGFMGILRDAMSGGLEEGQDKTEPQDIPNPEVPDDQQQEEGDLNEWLSGFADEAGPHSSGSNAPAKKRKPTKISVCVICKRKSEDIQWGQYDQRRDPTGDLCKRCIPVIFRIYPGMSVEEICIKYHEKTDRTVKIMVDAGISVMDGAEPRLNPPSCVQKETHQGWRVSFKVAFLTEAQLTALCDGIPPDALNMKGLKKVTIKVTDGTPTSGYLLSFVGLPQEIRDAVHKVKIFRCSGFQHHELYMPADKQLVPQQAVNTWNFLTASDLKGRVEELKTCNAAANLSKVKKEAEKVLEERVRKEQDPVKEEPHEGGTISSEDETMDDEERKRRELHKSAAAEAPMELTLQDDDATAKAPPKKRITKGSKGSSKGRGCAARSASPPAKKARGGGSQSAGAKTNTVPLNEAELAKLPPNLAKVASRLGSVPDCFYKLDPLQCFVEPLGRSVDAAGHGGLE</sequence>
<feature type="region of interest" description="Disordered" evidence="1">
    <location>
        <begin position="24"/>
        <end position="77"/>
    </location>
</feature>
<feature type="compositionally biased region" description="Acidic residues" evidence="1">
    <location>
        <begin position="42"/>
        <end position="53"/>
    </location>
</feature>
<dbReference type="EMBL" id="LSRX01000814">
    <property type="protein sequence ID" value="OLP88450.1"/>
    <property type="molecule type" value="Genomic_DNA"/>
</dbReference>
<evidence type="ECO:0000313" key="3">
    <source>
        <dbReference type="Proteomes" id="UP000186817"/>
    </source>
</evidence>
<feature type="compositionally biased region" description="Basic and acidic residues" evidence="1">
    <location>
        <begin position="336"/>
        <end position="347"/>
    </location>
</feature>
<feature type="compositionally biased region" description="Basic and acidic residues" evidence="1">
    <location>
        <begin position="305"/>
        <end position="322"/>
    </location>
</feature>
<gene>
    <name evidence="2" type="ORF">AK812_SmicGene30231</name>
</gene>
<name>A0A1Q9CZX0_SYMMI</name>
<protein>
    <submittedName>
        <fullName evidence="2">Uncharacterized protein</fullName>
    </submittedName>
</protein>
<reference evidence="2 3" key="1">
    <citation type="submission" date="2016-02" db="EMBL/GenBank/DDBJ databases">
        <title>Genome analysis of coral dinoflagellate symbionts highlights evolutionary adaptations to a symbiotic lifestyle.</title>
        <authorList>
            <person name="Aranda M."/>
            <person name="Li Y."/>
            <person name="Liew Y.J."/>
            <person name="Baumgarten S."/>
            <person name="Simakov O."/>
            <person name="Wilson M."/>
            <person name="Piel J."/>
            <person name="Ashoor H."/>
            <person name="Bougouffa S."/>
            <person name="Bajic V.B."/>
            <person name="Ryu T."/>
            <person name="Ravasi T."/>
            <person name="Bayer T."/>
            <person name="Micklem G."/>
            <person name="Kim H."/>
            <person name="Bhak J."/>
            <person name="Lajeunesse T.C."/>
            <person name="Voolstra C.R."/>
        </authorList>
    </citation>
    <scope>NUCLEOTIDE SEQUENCE [LARGE SCALE GENOMIC DNA]</scope>
    <source>
        <strain evidence="2 3">CCMP2467</strain>
    </source>
</reference>
<organism evidence="2 3">
    <name type="scientific">Symbiodinium microadriaticum</name>
    <name type="common">Dinoflagellate</name>
    <name type="synonym">Zooxanthella microadriatica</name>
    <dbReference type="NCBI Taxonomy" id="2951"/>
    <lineage>
        <taxon>Eukaryota</taxon>
        <taxon>Sar</taxon>
        <taxon>Alveolata</taxon>
        <taxon>Dinophyceae</taxon>
        <taxon>Suessiales</taxon>
        <taxon>Symbiodiniaceae</taxon>
        <taxon>Symbiodinium</taxon>
    </lineage>
</organism>